<proteinExistence type="predicted"/>
<protein>
    <submittedName>
        <fullName evidence="1">Uncharacterized protein</fullName>
    </submittedName>
</protein>
<accession>A0A8D8T607</accession>
<evidence type="ECO:0000313" key="1">
    <source>
        <dbReference type="EMBL" id="CAG6678552.1"/>
    </source>
</evidence>
<dbReference type="EMBL" id="HBUF01246310">
    <property type="protein sequence ID" value="CAG6678552.1"/>
    <property type="molecule type" value="Transcribed_RNA"/>
</dbReference>
<organism evidence="1">
    <name type="scientific">Cacopsylla melanoneura</name>
    <dbReference type="NCBI Taxonomy" id="428564"/>
    <lineage>
        <taxon>Eukaryota</taxon>
        <taxon>Metazoa</taxon>
        <taxon>Ecdysozoa</taxon>
        <taxon>Arthropoda</taxon>
        <taxon>Hexapoda</taxon>
        <taxon>Insecta</taxon>
        <taxon>Pterygota</taxon>
        <taxon>Neoptera</taxon>
        <taxon>Paraneoptera</taxon>
        <taxon>Hemiptera</taxon>
        <taxon>Sternorrhyncha</taxon>
        <taxon>Psylloidea</taxon>
        <taxon>Psyllidae</taxon>
        <taxon>Psyllinae</taxon>
        <taxon>Cacopsylla</taxon>
    </lineage>
</organism>
<name>A0A8D8T607_9HEMI</name>
<dbReference type="AlphaFoldDB" id="A0A8D8T607"/>
<reference evidence="1" key="1">
    <citation type="submission" date="2021-05" db="EMBL/GenBank/DDBJ databases">
        <authorList>
            <person name="Alioto T."/>
            <person name="Alioto T."/>
            <person name="Gomez Garrido J."/>
        </authorList>
    </citation>
    <scope>NUCLEOTIDE SEQUENCE</scope>
</reference>
<sequence>MVFFSNSWKNYLANSWWWRQLYLFGGSTRRHTNATLPDFFFVRIYTGSYLSEFLNAKLSAFLVLASARKLCVQTKLLTPDFLIFTELLRENAQTYINIQI</sequence>